<comment type="caution">
    <text evidence="1">The sequence shown here is derived from an EMBL/GenBank/DDBJ whole genome shotgun (WGS) entry which is preliminary data.</text>
</comment>
<dbReference type="EMBL" id="BPLR01002201">
    <property type="protein sequence ID" value="GIX71196.1"/>
    <property type="molecule type" value="Genomic_DNA"/>
</dbReference>
<dbReference type="Proteomes" id="UP001054945">
    <property type="component" value="Unassembled WGS sequence"/>
</dbReference>
<dbReference type="AlphaFoldDB" id="A0AAV4MGQ6"/>
<evidence type="ECO:0000313" key="1">
    <source>
        <dbReference type="EMBL" id="GIX71196.1"/>
    </source>
</evidence>
<sequence length="125" mass="14344">MHVFEAFNEIVTRRECCEEGVGWECSIDRYLKSLLRKLFGRTKIKEEGKVLVYETSGAADRQQKSLSNCQFAGCALIAFIDHRWTRSPSPPRRALCSFIHPTSVSRRSLFGSPRNMRLATLMKCK</sequence>
<keyword evidence="2" id="KW-1185">Reference proteome</keyword>
<accession>A0AAV4MGQ6</accession>
<name>A0AAV4MGQ6_CAEEX</name>
<protein>
    <submittedName>
        <fullName evidence="1">Uncharacterized protein</fullName>
    </submittedName>
</protein>
<proteinExistence type="predicted"/>
<evidence type="ECO:0000313" key="2">
    <source>
        <dbReference type="Proteomes" id="UP001054945"/>
    </source>
</evidence>
<gene>
    <name evidence="1" type="ORF">CEXT_487061</name>
</gene>
<reference evidence="1 2" key="1">
    <citation type="submission" date="2021-06" db="EMBL/GenBank/DDBJ databases">
        <title>Caerostris extrusa draft genome.</title>
        <authorList>
            <person name="Kono N."/>
            <person name="Arakawa K."/>
        </authorList>
    </citation>
    <scope>NUCLEOTIDE SEQUENCE [LARGE SCALE GENOMIC DNA]</scope>
</reference>
<organism evidence="1 2">
    <name type="scientific">Caerostris extrusa</name>
    <name type="common">Bark spider</name>
    <name type="synonym">Caerostris bankana</name>
    <dbReference type="NCBI Taxonomy" id="172846"/>
    <lineage>
        <taxon>Eukaryota</taxon>
        <taxon>Metazoa</taxon>
        <taxon>Ecdysozoa</taxon>
        <taxon>Arthropoda</taxon>
        <taxon>Chelicerata</taxon>
        <taxon>Arachnida</taxon>
        <taxon>Araneae</taxon>
        <taxon>Araneomorphae</taxon>
        <taxon>Entelegynae</taxon>
        <taxon>Araneoidea</taxon>
        <taxon>Araneidae</taxon>
        <taxon>Caerostris</taxon>
    </lineage>
</organism>